<dbReference type="GO" id="GO:0005886">
    <property type="term" value="C:plasma membrane"/>
    <property type="evidence" value="ECO:0007669"/>
    <property type="project" value="TreeGrafter"/>
</dbReference>
<dbReference type="Proteomes" id="UP000663864">
    <property type="component" value="Unassembled WGS sequence"/>
</dbReference>
<dbReference type="AlphaFoldDB" id="A0A813VNY4"/>
<dbReference type="Gene3D" id="3.80.10.10">
    <property type="entry name" value="Ribonuclease Inhibitor"/>
    <property type="match status" value="2"/>
</dbReference>
<dbReference type="PANTHER" id="PTHR24369">
    <property type="entry name" value="ANTIGEN BSP, PUTATIVE-RELATED"/>
    <property type="match status" value="1"/>
</dbReference>
<feature type="chain" id="PRO_5036409490" evidence="4">
    <location>
        <begin position="21"/>
        <end position="504"/>
    </location>
</feature>
<name>A0A813VNY4_9BILA</name>
<dbReference type="SUPFAM" id="SSF52058">
    <property type="entry name" value="L domain-like"/>
    <property type="match status" value="1"/>
</dbReference>
<evidence type="ECO:0000313" key="7">
    <source>
        <dbReference type="Proteomes" id="UP000663864"/>
    </source>
</evidence>
<reference evidence="5" key="1">
    <citation type="submission" date="2021-02" db="EMBL/GenBank/DDBJ databases">
        <authorList>
            <person name="Nowell W R."/>
        </authorList>
    </citation>
    <scope>NUCLEOTIDE SEQUENCE</scope>
</reference>
<comment type="caution">
    <text evidence="5">The sequence shown here is derived from an EMBL/GenBank/DDBJ whole genome shotgun (WGS) entry which is preliminary data.</text>
</comment>
<dbReference type="Proteomes" id="UP000663836">
    <property type="component" value="Unassembled WGS sequence"/>
</dbReference>
<dbReference type="InterPro" id="IPR032675">
    <property type="entry name" value="LRR_dom_sf"/>
</dbReference>
<keyword evidence="1" id="KW-0433">Leucine-rich repeat</keyword>
<evidence type="ECO:0000256" key="3">
    <source>
        <dbReference type="ARBA" id="ARBA00022737"/>
    </source>
</evidence>
<keyword evidence="2 4" id="KW-0732">Signal</keyword>
<dbReference type="InterPro" id="IPR050541">
    <property type="entry name" value="LRR_TM_domain-containing"/>
</dbReference>
<dbReference type="Pfam" id="PF13306">
    <property type="entry name" value="LRR_5"/>
    <property type="match status" value="1"/>
</dbReference>
<dbReference type="EMBL" id="CAJNOT010000102">
    <property type="protein sequence ID" value="CAF0839325.1"/>
    <property type="molecule type" value="Genomic_DNA"/>
</dbReference>
<keyword evidence="3" id="KW-0677">Repeat</keyword>
<evidence type="ECO:0000313" key="5">
    <source>
        <dbReference type="EMBL" id="CAF0839325.1"/>
    </source>
</evidence>
<dbReference type="PANTHER" id="PTHR24369:SF210">
    <property type="entry name" value="CHAOPTIN-RELATED"/>
    <property type="match status" value="1"/>
</dbReference>
<gene>
    <name evidence="6" type="ORF">JBS370_LOCUS4690</name>
    <name evidence="5" type="ORF">ZHD862_LOCUS4296</name>
</gene>
<organism evidence="5 7">
    <name type="scientific">Rotaria sordida</name>
    <dbReference type="NCBI Taxonomy" id="392033"/>
    <lineage>
        <taxon>Eukaryota</taxon>
        <taxon>Metazoa</taxon>
        <taxon>Spiralia</taxon>
        <taxon>Gnathifera</taxon>
        <taxon>Rotifera</taxon>
        <taxon>Eurotatoria</taxon>
        <taxon>Bdelloidea</taxon>
        <taxon>Philodinida</taxon>
        <taxon>Philodinidae</taxon>
        <taxon>Rotaria</taxon>
    </lineage>
</organism>
<accession>A0A813VNY4</accession>
<evidence type="ECO:0000256" key="4">
    <source>
        <dbReference type="SAM" id="SignalP"/>
    </source>
</evidence>
<proteinExistence type="predicted"/>
<evidence type="ECO:0000256" key="1">
    <source>
        <dbReference type="ARBA" id="ARBA00022614"/>
    </source>
</evidence>
<sequence>MTQYQIFFFILLTSNHIVRLQSDYRNHNNCPHLFKTLNNCTCVHPNTIDCSYSTTISHLPRSWYSLNHNLTEFTQSINRFDLVHTPSITLIRTDDFQGLQNLRYLSIVNTGLIKIQPHAFRHLPYLYELRIEGNRNLTELNSFSFSDIEYIHRISLISNSIRVINTEAFRYTHFVNILDLSNNPLEVIHSYAFFGLKSVGTLILCSLPICPIKQIDAFAFFGFHTCDTILLTGIHTSLRSLSFSHMTSIRLVNLSNGEISRIHSHAFQGCEHIGEIDLSSSLISNIDRNAFDEINNISLLNLNGNLIRLFEKSIFQRLINSIKQINLDNNPIQCDCTLEWYLEQRSSRFKLPDVCTGPIGYECLSPNELQQSQLPCYQINIDNNQTKTKNLCEKRVKKNRISQLCDDYTMKSNENLSNSIIEYPRLILLDLMYSNKDYIVQFLVETKTYLPRLTHLIANYDALEDATLYFTRDVMRRNCSKVKRLIVKNMTRFSKDVYQYFPSL</sequence>
<dbReference type="EMBL" id="CAJOBD010000228">
    <property type="protein sequence ID" value="CAF3619153.1"/>
    <property type="molecule type" value="Genomic_DNA"/>
</dbReference>
<evidence type="ECO:0000256" key="2">
    <source>
        <dbReference type="ARBA" id="ARBA00022729"/>
    </source>
</evidence>
<dbReference type="InterPro" id="IPR001611">
    <property type="entry name" value="Leu-rich_rpt"/>
</dbReference>
<feature type="signal peptide" evidence="4">
    <location>
        <begin position="1"/>
        <end position="20"/>
    </location>
</feature>
<dbReference type="Pfam" id="PF13855">
    <property type="entry name" value="LRR_8"/>
    <property type="match status" value="1"/>
</dbReference>
<dbReference type="InterPro" id="IPR026906">
    <property type="entry name" value="LRR_5"/>
</dbReference>
<evidence type="ECO:0000313" key="6">
    <source>
        <dbReference type="EMBL" id="CAF3619153.1"/>
    </source>
</evidence>
<protein>
    <submittedName>
        <fullName evidence="5">Uncharacterized protein</fullName>
    </submittedName>
</protein>